<dbReference type="Proteomes" id="UP001066276">
    <property type="component" value="Chromosome 1_1"/>
</dbReference>
<dbReference type="EMBL" id="JANPWB010000001">
    <property type="protein sequence ID" value="KAJ1218738.1"/>
    <property type="molecule type" value="Genomic_DNA"/>
</dbReference>
<name>A0AAV7X288_PLEWA</name>
<reference evidence="1" key="1">
    <citation type="journal article" date="2022" name="bioRxiv">
        <title>Sequencing and chromosome-scale assembly of the giantPleurodeles waltlgenome.</title>
        <authorList>
            <person name="Brown T."/>
            <person name="Elewa A."/>
            <person name="Iarovenko S."/>
            <person name="Subramanian E."/>
            <person name="Araus A.J."/>
            <person name="Petzold A."/>
            <person name="Susuki M."/>
            <person name="Suzuki K.-i.T."/>
            <person name="Hayashi T."/>
            <person name="Toyoda A."/>
            <person name="Oliveira C."/>
            <person name="Osipova E."/>
            <person name="Leigh N.D."/>
            <person name="Simon A."/>
            <person name="Yun M.H."/>
        </authorList>
    </citation>
    <scope>NUCLEOTIDE SEQUENCE</scope>
    <source>
        <strain evidence="1">20211129_DDA</strain>
        <tissue evidence="1">Liver</tissue>
    </source>
</reference>
<evidence type="ECO:0000313" key="1">
    <source>
        <dbReference type="EMBL" id="KAJ1218738.1"/>
    </source>
</evidence>
<accession>A0AAV7X288</accession>
<protein>
    <submittedName>
        <fullName evidence="1">Uncharacterized protein</fullName>
    </submittedName>
</protein>
<gene>
    <name evidence="1" type="ORF">NDU88_006315</name>
</gene>
<evidence type="ECO:0000313" key="2">
    <source>
        <dbReference type="Proteomes" id="UP001066276"/>
    </source>
</evidence>
<proteinExistence type="predicted"/>
<comment type="caution">
    <text evidence="1">The sequence shown here is derived from an EMBL/GenBank/DDBJ whole genome shotgun (WGS) entry which is preliminary data.</text>
</comment>
<keyword evidence="2" id="KW-1185">Reference proteome</keyword>
<organism evidence="1 2">
    <name type="scientific">Pleurodeles waltl</name>
    <name type="common">Iberian ribbed newt</name>
    <dbReference type="NCBI Taxonomy" id="8319"/>
    <lineage>
        <taxon>Eukaryota</taxon>
        <taxon>Metazoa</taxon>
        <taxon>Chordata</taxon>
        <taxon>Craniata</taxon>
        <taxon>Vertebrata</taxon>
        <taxon>Euteleostomi</taxon>
        <taxon>Amphibia</taxon>
        <taxon>Batrachia</taxon>
        <taxon>Caudata</taxon>
        <taxon>Salamandroidea</taxon>
        <taxon>Salamandridae</taxon>
        <taxon>Pleurodelinae</taxon>
        <taxon>Pleurodeles</taxon>
    </lineage>
</organism>
<sequence>MGDTGHSGGAHACRAVCHHSWRKNDPGGKTETVAVEVNLLRADLCKVSDKVKVAKGSIVDLQAEVGTLRKQMAQVTSTVGTLEV</sequence>
<dbReference type="AlphaFoldDB" id="A0AAV7X288"/>